<protein>
    <submittedName>
        <fullName evidence="7">DoxX family protein</fullName>
    </submittedName>
</protein>
<feature type="transmembrane region" description="Helical" evidence="5">
    <location>
        <begin position="49"/>
        <end position="70"/>
    </location>
</feature>
<name>A0A368N0A4_9FLAO</name>
<evidence type="ECO:0000256" key="1">
    <source>
        <dbReference type="ARBA" id="ARBA00004141"/>
    </source>
</evidence>
<dbReference type="GO" id="GO:0016020">
    <property type="term" value="C:membrane"/>
    <property type="evidence" value="ECO:0007669"/>
    <property type="project" value="UniProtKB-SubCell"/>
</dbReference>
<evidence type="ECO:0000256" key="5">
    <source>
        <dbReference type="SAM" id="Phobius"/>
    </source>
</evidence>
<accession>A0A368N0A4</accession>
<comment type="caution">
    <text evidence="7">The sequence shown here is derived from an EMBL/GenBank/DDBJ whole genome shotgun (WGS) entry which is preliminary data.</text>
</comment>
<comment type="subcellular location">
    <subcellularLocation>
        <location evidence="1">Membrane</location>
        <topology evidence="1">Multi-pass membrane protein</topology>
    </subcellularLocation>
</comment>
<dbReference type="EMBL" id="QPIE01000002">
    <property type="protein sequence ID" value="RCU43932.1"/>
    <property type="molecule type" value="Genomic_DNA"/>
</dbReference>
<keyword evidence="4 5" id="KW-0472">Membrane</keyword>
<evidence type="ECO:0000313" key="7">
    <source>
        <dbReference type="EMBL" id="RCU43932.1"/>
    </source>
</evidence>
<dbReference type="AlphaFoldDB" id="A0A368N0A4"/>
<feature type="transmembrane region" description="Helical" evidence="5">
    <location>
        <begin position="118"/>
        <end position="136"/>
    </location>
</feature>
<feature type="transmembrane region" description="Helical" evidence="5">
    <location>
        <begin position="77"/>
        <end position="98"/>
    </location>
</feature>
<dbReference type="NCBIfam" id="NF045576">
    <property type="entry name" value="BT_3928_fam"/>
    <property type="match status" value="1"/>
</dbReference>
<sequence>MITTILRYLIALIFIASGFVKAVDPVGFSFKLEEYFSPGVFNMPFLESFALPLAILVCFVEVVLGLMLLLKFKLRLTLILLIALCVFFGFLTFYSAYFNVVTDCGCFGDALKMTPWQSFWKDIALLIGLLILWFTTRKQPETEEKNNFRLMILGLGIAITVFYLYSGIRHEPLIDFRAYKIGTNLNAEKQKIAENPSVYKTFYVLKNTKTGEEKKVNQDDYVNDKTFWEEGTPWEIQEDKSTSEITHQGYASEISKLRIEDLQGNDITDTILKAEKAVLVFSYHPKTLTPEEVSQAVQVIQSHPFSYGISTHPDTFPNVPNAMLDGTAIKTIARSNPFVLTLEKGIIKDKKSLQDYLNK</sequence>
<feature type="domain" description="Methylamine utilisation protein MauE" evidence="6">
    <location>
        <begin position="2"/>
        <end position="134"/>
    </location>
</feature>
<evidence type="ECO:0000313" key="8">
    <source>
        <dbReference type="Proteomes" id="UP000252172"/>
    </source>
</evidence>
<evidence type="ECO:0000256" key="3">
    <source>
        <dbReference type="ARBA" id="ARBA00022989"/>
    </source>
</evidence>
<dbReference type="GO" id="GO:0030416">
    <property type="term" value="P:methylamine metabolic process"/>
    <property type="evidence" value="ECO:0007669"/>
    <property type="project" value="InterPro"/>
</dbReference>
<feature type="transmembrane region" description="Helical" evidence="5">
    <location>
        <begin position="148"/>
        <end position="165"/>
    </location>
</feature>
<dbReference type="Pfam" id="PF07291">
    <property type="entry name" value="MauE"/>
    <property type="match status" value="1"/>
</dbReference>
<keyword evidence="3 5" id="KW-1133">Transmembrane helix</keyword>
<dbReference type="Proteomes" id="UP000252172">
    <property type="component" value="Unassembled WGS sequence"/>
</dbReference>
<keyword evidence="8" id="KW-1185">Reference proteome</keyword>
<evidence type="ECO:0000256" key="4">
    <source>
        <dbReference type="ARBA" id="ARBA00023136"/>
    </source>
</evidence>
<reference evidence="7 8" key="1">
    <citation type="submission" date="2018-07" db="EMBL/GenBank/DDBJ databases">
        <title>Chryseobacterium lacus sp. nov., isolated from lake water.</title>
        <authorList>
            <person name="Li C.-M."/>
        </authorList>
    </citation>
    <scope>NUCLEOTIDE SEQUENCE [LARGE SCALE GENOMIC DNA]</scope>
    <source>
        <strain evidence="7 8">YLOS41</strain>
    </source>
</reference>
<gene>
    <name evidence="7" type="ORF">DQ356_02585</name>
</gene>
<organism evidence="7 8">
    <name type="scientific">Chryseobacterium lacus</name>
    <dbReference type="NCBI Taxonomy" id="2058346"/>
    <lineage>
        <taxon>Bacteria</taxon>
        <taxon>Pseudomonadati</taxon>
        <taxon>Bacteroidota</taxon>
        <taxon>Flavobacteriia</taxon>
        <taxon>Flavobacteriales</taxon>
        <taxon>Weeksellaceae</taxon>
        <taxon>Chryseobacterium group</taxon>
        <taxon>Chryseobacterium</taxon>
    </lineage>
</organism>
<keyword evidence="2 5" id="KW-0812">Transmembrane</keyword>
<evidence type="ECO:0000256" key="2">
    <source>
        <dbReference type="ARBA" id="ARBA00022692"/>
    </source>
</evidence>
<dbReference type="OrthoDB" id="648842at2"/>
<proteinExistence type="predicted"/>
<dbReference type="RefSeq" id="WP_114302914.1">
    <property type="nucleotide sequence ID" value="NZ_QPIE01000002.1"/>
</dbReference>
<dbReference type="InterPro" id="IPR009908">
    <property type="entry name" value="Methylamine_util_MauE"/>
</dbReference>
<evidence type="ECO:0000259" key="6">
    <source>
        <dbReference type="Pfam" id="PF07291"/>
    </source>
</evidence>